<dbReference type="FunFam" id="2.30.38.10:FF:000003">
    <property type="entry name" value="Vibriobactin-specific 2,3-dihydroxybenzoate-AMP ligase"/>
    <property type="match status" value="1"/>
</dbReference>
<dbReference type="AlphaFoldDB" id="A0A1Z2RWZ6"/>
<dbReference type="GO" id="GO:0016878">
    <property type="term" value="F:acid-thiol ligase activity"/>
    <property type="evidence" value="ECO:0007669"/>
    <property type="project" value="UniProtKB-ARBA"/>
</dbReference>
<dbReference type="PANTHER" id="PTHR43767">
    <property type="entry name" value="LONG-CHAIN-FATTY-ACID--COA LIGASE"/>
    <property type="match status" value="1"/>
</dbReference>
<name>A0A1Z2RWZ6_9ACTN</name>
<dbReference type="PROSITE" id="PS00455">
    <property type="entry name" value="AMP_BINDING"/>
    <property type="match status" value="1"/>
</dbReference>
<dbReference type="EMBL" id="MF055656">
    <property type="protein sequence ID" value="ASA49435.1"/>
    <property type="molecule type" value="Genomic_DNA"/>
</dbReference>
<dbReference type="InterPro" id="IPR000873">
    <property type="entry name" value="AMP-dep_synth/lig_dom"/>
</dbReference>
<sequence>MSSFRPEDPGLPRIPPERAREYRDRGWWRPERVDRLVLRHVAEDPEKEAVRGPGGRLTRRELADAVAGAAARLAGLGIARGDRVLVQLPNDLELIVLPLALMRLGAHPVMAVPTLRRRELLAVVAATRPTAVAVPHRWQRFDHVALARELRESCPGIRHILVADRAADAVPEGTEDLVELCRPDPGARPLPDLGPPLADEPAVFLLSSGTTGPPKAIARAHEGYGYMIRTAARWAGLSPDTVYLAVMSGAHGFVLNCPGMFGALAFGGRVVLGSPGDPGAALDLIDREGVTHTTLVPALITQWLSEAGRRGRGPTSLRVLQAGGARLEPAPAAEAHKLLGCTVQQCYGMSEGLLTYTALDDPDDVIAHTQGRPASPGDEIRIVAEDGTEVAPGETGEVLTRGPYTVAGYYAAPDADARAFTDDGFYRTGDLARLHPSGGLVVEGRIGDVINRGGEKISAGEIESLLAEHPLLRAVAAVAMPHPVWGQTVCVFAVPSDPEKQPTLLGLRRFLTERGIATYKLPEDIRVVDALPMIGVGKINRVALRAAAADRQAREEREPTP</sequence>
<organism evidence="6">
    <name type="scientific">Streptomyces ansochromogenes</name>
    <dbReference type="NCBI Taxonomy" id="115647"/>
    <lineage>
        <taxon>Bacteria</taxon>
        <taxon>Bacillati</taxon>
        <taxon>Actinomycetota</taxon>
        <taxon>Actinomycetes</taxon>
        <taxon>Kitasatosporales</taxon>
        <taxon>Streptomycetaceae</taxon>
        <taxon>Streptomyces</taxon>
    </lineage>
</organism>
<evidence type="ECO:0000259" key="5">
    <source>
        <dbReference type="Pfam" id="PF13193"/>
    </source>
</evidence>
<accession>A0A1Z2RWZ6</accession>
<feature type="domain" description="AMP-dependent synthetase/ligase" evidence="4">
    <location>
        <begin position="39"/>
        <end position="410"/>
    </location>
</feature>
<evidence type="ECO:0000256" key="3">
    <source>
        <dbReference type="ARBA" id="ARBA00022840"/>
    </source>
</evidence>
<dbReference type="Pfam" id="PF00501">
    <property type="entry name" value="AMP-binding"/>
    <property type="match status" value="1"/>
</dbReference>
<dbReference type="GO" id="GO:0005524">
    <property type="term" value="F:ATP binding"/>
    <property type="evidence" value="ECO:0007669"/>
    <property type="project" value="UniProtKB-KW"/>
</dbReference>
<dbReference type="PANTHER" id="PTHR43767:SF1">
    <property type="entry name" value="NONRIBOSOMAL PEPTIDE SYNTHASE PES1 (EUROFUNG)-RELATED"/>
    <property type="match status" value="1"/>
</dbReference>
<dbReference type="InterPro" id="IPR050237">
    <property type="entry name" value="ATP-dep_AMP-bd_enzyme"/>
</dbReference>
<keyword evidence="1" id="KW-0436">Ligase</keyword>
<keyword evidence="2" id="KW-0547">Nucleotide-binding</keyword>
<dbReference type="SMR" id="A0A1Z2RWZ6"/>
<evidence type="ECO:0000256" key="1">
    <source>
        <dbReference type="ARBA" id="ARBA00022598"/>
    </source>
</evidence>
<dbReference type="InterPro" id="IPR020845">
    <property type="entry name" value="AMP-binding_CS"/>
</dbReference>
<dbReference type="Pfam" id="PF13193">
    <property type="entry name" value="AMP-binding_C"/>
    <property type="match status" value="1"/>
</dbReference>
<dbReference type="InterPro" id="IPR025110">
    <property type="entry name" value="AMP-bd_C"/>
</dbReference>
<evidence type="ECO:0000313" key="6">
    <source>
        <dbReference type="EMBL" id="ASA49435.1"/>
    </source>
</evidence>
<dbReference type="InterPro" id="IPR042099">
    <property type="entry name" value="ANL_N_sf"/>
</dbReference>
<feature type="domain" description="AMP-binding enzyme C-terminal" evidence="5">
    <location>
        <begin position="461"/>
        <end position="538"/>
    </location>
</feature>
<proteinExistence type="predicted"/>
<evidence type="ECO:0000259" key="4">
    <source>
        <dbReference type="Pfam" id="PF00501"/>
    </source>
</evidence>
<reference evidence="6" key="1">
    <citation type="submission" date="2017-05" db="EMBL/GenBank/DDBJ databases">
        <title>Reconstruction and Characterization of a Hybrid Nucleoside Antibiotic Gene Cluster via Efficient Genetic Manipulation of Large DNA Fragments.</title>
        <authorList>
            <person name="Tan H."/>
            <person name="Tian Y."/>
            <person name="Zhuo J."/>
            <person name="Zhang J."/>
            <person name="Niu G."/>
        </authorList>
    </citation>
    <scope>NUCLEOTIDE SEQUENCE</scope>
    <source>
        <strain evidence="6">TH322</strain>
    </source>
</reference>
<protein>
    <submittedName>
        <fullName evidence="6">SanJ</fullName>
    </submittedName>
</protein>
<dbReference type="Gene3D" id="3.40.50.12780">
    <property type="entry name" value="N-terminal domain of ligase-like"/>
    <property type="match status" value="1"/>
</dbReference>
<evidence type="ECO:0000256" key="2">
    <source>
        <dbReference type="ARBA" id="ARBA00022741"/>
    </source>
</evidence>
<dbReference type="Gene3D" id="3.30.300.30">
    <property type="match status" value="1"/>
</dbReference>
<keyword evidence="3" id="KW-0067">ATP-binding</keyword>
<dbReference type="SUPFAM" id="SSF56801">
    <property type="entry name" value="Acetyl-CoA synthetase-like"/>
    <property type="match status" value="1"/>
</dbReference>
<dbReference type="InterPro" id="IPR045851">
    <property type="entry name" value="AMP-bd_C_sf"/>
</dbReference>